<keyword evidence="2 9" id="KW-0813">Transport</keyword>
<dbReference type="GO" id="GO:0006865">
    <property type="term" value="P:amino acid transport"/>
    <property type="evidence" value="ECO:0007669"/>
    <property type="project" value="UniProtKB-KW"/>
</dbReference>
<dbReference type="GO" id="GO:0055085">
    <property type="term" value="P:transmembrane transport"/>
    <property type="evidence" value="ECO:0007669"/>
    <property type="project" value="InterPro"/>
</dbReference>
<evidence type="ECO:0000256" key="8">
    <source>
        <dbReference type="ARBA" id="ARBA00023136"/>
    </source>
</evidence>
<dbReference type="GO" id="GO:0015675">
    <property type="term" value="P:nickel cation transport"/>
    <property type="evidence" value="ECO:0007669"/>
    <property type="project" value="UniProtKB-KW"/>
</dbReference>
<organism evidence="11 12">
    <name type="scientific">Salinicoccus sediminis</name>
    <dbReference type="NCBI Taxonomy" id="1432562"/>
    <lineage>
        <taxon>Bacteria</taxon>
        <taxon>Bacillati</taxon>
        <taxon>Bacillota</taxon>
        <taxon>Bacilli</taxon>
        <taxon>Bacillales</taxon>
        <taxon>Staphylococcaceae</taxon>
        <taxon>Salinicoccus</taxon>
    </lineage>
</organism>
<dbReference type="PANTHER" id="PTHR30614:SF0">
    <property type="entry name" value="L-CYSTINE TRANSPORT SYSTEM PERMEASE PROTEIN TCYL"/>
    <property type="match status" value="1"/>
</dbReference>
<dbReference type="CDD" id="cd06261">
    <property type="entry name" value="TM_PBP2"/>
    <property type="match status" value="1"/>
</dbReference>
<name>A0A0M2SQX0_9STAP</name>
<dbReference type="EMBL" id="LAYZ01000002">
    <property type="protein sequence ID" value="KKK35020.1"/>
    <property type="molecule type" value="Genomic_DNA"/>
</dbReference>
<keyword evidence="5" id="KW-0029">Amino-acid transport</keyword>
<feature type="transmembrane region" description="Helical" evidence="9">
    <location>
        <begin position="164"/>
        <end position="185"/>
    </location>
</feature>
<keyword evidence="3" id="KW-0533">Nickel</keyword>
<dbReference type="InterPro" id="IPR035906">
    <property type="entry name" value="MetI-like_sf"/>
</dbReference>
<keyword evidence="8 9" id="KW-0472">Membrane</keyword>
<dbReference type="SUPFAM" id="SSF161098">
    <property type="entry name" value="MetI-like"/>
    <property type="match status" value="1"/>
</dbReference>
<evidence type="ECO:0000256" key="2">
    <source>
        <dbReference type="ARBA" id="ARBA00022448"/>
    </source>
</evidence>
<evidence type="ECO:0000313" key="11">
    <source>
        <dbReference type="EMBL" id="KKK35020.1"/>
    </source>
</evidence>
<reference evidence="11 12" key="1">
    <citation type="submission" date="2015-04" db="EMBL/GenBank/DDBJ databases">
        <title>Taxonomic description and genome sequence of Salinicoccus sediminis sp. nov., a novel hyper halotolerant bacterium isolated from marine sediment.</title>
        <authorList>
            <person name="Mathan Kumar R."/>
            <person name="Kaur G."/>
            <person name="Kumar N."/>
            <person name="Kumar A."/>
            <person name="Singh N.K."/>
            <person name="Kaur N."/>
            <person name="Mayilraj S."/>
        </authorList>
    </citation>
    <scope>NUCLEOTIDE SEQUENCE [LARGE SCALE GENOMIC DNA]</scope>
    <source>
        <strain evidence="11 12">SV-16</strain>
    </source>
</reference>
<keyword evidence="6 9" id="KW-1133">Transmembrane helix</keyword>
<feature type="transmembrane region" description="Helical" evidence="9">
    <location>
        <begin position="95"/>
        <end position="114"/>
    </location>
</feature>
<dbReference type="Proteomes" id="UP000034287">
    <property type="component" value="Unassembled WGS sequence"/>
</dbReference>
<feature type="transmembrane region" description="Helical" evidence="9">
    <location>
        <begin position="68"/>
        <end position="89"/>
    </location>
</feature>
<feature type="transmembrane region" description="Helical" evidence="9">
    <location>
        <begin position="197"/>
        <end position="218"/>
    </location>
</feature>
<proteinExistence type="inferred from homology"/>
<evidence type="ECO:0000256" key="6">
    <source>
        <dbReference type="ARBA" id="ARBA00022989"/>
    </source>
</evidence>
<evidence type="ECO:0000256" key="4">
    <source>
        <dbReference type="ARBA" id="ARBA00022692"/>
    </source>
</evidence>
<dbReference type="Pfam" id="PF00528">
    <property type="entry name" value="BPD_transp_1"/>
    <property type="match status" value="1"/>
</dbReference>
<evidence type="ECO:0000256" key="5">
    <source>
        <dbReference type="ARBA" id="ARBA00022970"/>
    </source>
</evidence>
<keyword evidence="12" id="KW-1185">Reference proteome</keyword>
<keyword evidence="4 9" id="KW-0812">Transmembrane</keyword>
<protein>
    <recommendedName>
        <fullName evidence="10">ABC transmembrane type-1 domain-containing protein</fullName>
    </recommendedName>
</protein>
<dbReference type="OrthoDB" id="9805999at2"/>
<comment type="subcellular location">
    <subcellularLocation>
        <location evidence="9">Cell membrane</location>
        <topology evidence="9">Multi-pass membrane protein</topology>
    </subcellularLocation>
    <subcellularLocation>
        <location evidence="1">Membrane</location>
        <topology evidence="1">Multi-pass membrane protein</topology>
    </subcellularLocation>
</comment>
<evidence type="ECO:0000313" key="12">
    <source>
        <dbReference type="Proteomes" id="UP000034287"/>
    </source>
</evidence>
<gene>
    <name evidence="11" type="ORF">WN59_05125</name>
</gene>
<dbReference type="PANTHER" id="PTHR30614">
    <property type="entry name" value="MEMBRANE COMPONENT OF AMINO ACID ABC TRANSPORTER"/>
    <property type="match status" value="1"/>
</dbReference>
<dbReference type="InterPro" id="IPR043429">
    <property type="entry name" value="ArtM/GltK/GlnP/TcyL/YhdX-like"/>
</dbReference>
<dbReference type="PATRIC" id="fig|1432562.3.peg.1014"/>
<evidence type="ECO:0000256" key="1">
    <source>
        <dbReference type="ARBA" id="ARBA00004141"/>
    </source>
</evidence>
<evidence type="ECO:0000256" key="3">
    <source>
        <dbReference type="ARBA" id="ARBA00022596"/>
    </source>
</evidence>
<sequence length="231" mass="25621">MFDIMTVFESLVEIIKVVPKTLLLALIILLLSFMLGAILTYIQSLNIPVIKQILDVLQSFLRGTPNVVLLYLVYYSLPLAASYFLSLFGVAFDPASLNSAAVVIVTFSICYSVFQSEIIRGALHSLDKDQIEAAQSLGYSTTQTLRKVIVPQVMTEALPDTMNAFLIIIKALSLAFLVTVVDIFAQARLVGAQTFSYLEAFVAAALVFWAICGLLTYLMNRLENRMRRGYV</sequence>
<dbReference type="Gene3D" id="1.10.3720.10">
    <property type="entry name" value="MetI-like"/>
    <property type="match status" value="1"/>
</dbReference>
<dbReference type="AlphaFoldDB" id="A0A0M2SQX0"/>
<dbReference type="RefSeq" id="WP_046513653.1">
    <property type="nucleotide sequence ID" value="NZ_LAYZ01000002.1"/>
</dbReference>
<comment type="similarity">
    <text evidence="9">Belongs to the binding-protein-dependent transport system permease family.</text>
</comment>
<feature type="transmembrane region" description="Helical" evidence="9">
    <location>
        <begin position="22"/>
        <end position="42"/>
    </location>
</feature>
<evidence type="ECO:0000256" key="7">
    <source>
        <dbReference type="ARBA" id="ARBA00023112"/>
    </source>
</evidence>
<dbReference type="STRING" id="1432562.WN59_05125"/>
<accession>A0A0M2SQX0</accession>
<keyword evidence="7" id="KW-0921">Nickel transport</keyword>
<dbReference type="PROSITE" id="PS50928">
    <property type="entry name" value="ABC_TM1"/>
    <property type="match status" value="1"/>
</dbReference>
<dbReference type="GO" id="GO:0005886">
    <property type="term" value="C:plasma membrane"/>
    <property type="evidence" value="ECO:0007669"/>
    <property type="project" value="UniProtKB-SubCell"/>
</dbReference>
<evidence type="ECO:0000259" key="10">
    <source>
        <dbReference type="PROSITE" id="PS50928"/>
    </source>
</evidence>
<keyword evidence="7" id="KW-0406">Ion transport</keyword>
<dbReference type="InterPro" id="IPR000515">
    <property type="entry name" value="MetI-like"/>
</dbReference>
<evidence type="ECO:0000256" key="9">
    <source>
        <dbReference type="RuleBase" id="RU363032"/>
    </source>
</evidence>
<feature type="domain" description="ABC transmembrane type-1" evidence="10">
    <location>
        <begin position="18"/>
        <end position="219"/>
    </location>
</feature>
<comment type="caution">
    <text evidence="11">The sequence shown here is derived from an EMBL/GenBank/DDBJ whole genome shotgun (WGS) entry which is preliminary data.</text>
</comment>